<dbReference type="OrthoDB" id="5456515at2"/>
<evidence type="ECO:0000256" key="1">
    <source>
        <dbReference type="SAM" id="Coils"/>
    </source>
</evidence>
<dbReference type="RefSeq" id="WP_020887858.1">
    <property type="nucleotide sequence ID" value="NZ_ATHI01000030.1"/>
</dbReference>
<dbReference type="EMBL" id="ATHI01000030">
    <property type="protein sequence ID" value="EPR31034.1"/>
    <property type="molecule type" value="Genomic_DNA"/>
</dbReference>
<proteinExistence type="predicted"/>
<dbReference type="PATRIC" id="fig|1121439.3.peg.2543"/>
<name>S7UAR6_9BACT</name>
<dbReference type="AlphaFoldDB" id="S7UAR6"/>
<organism evidence="3 4">
    <name type="scientific">Alkalidesulfovibrio alkalitolerans DSM 16529</name>
    <dbReference type="NCBI Taxonomy" id="1121439"/>
    <lineage>
        <taxon>Bacteria</taxon>
        <taxon>Pseudomonadati</taxon>
        <taxon>Thermodesulfobacteriota</taxon>
        <taxon>Desulfovibrionia</taxon>
        <taxon>Desulfovibrionales</taxon>
        <taxon>Desulfovibrionaceae</taxon>
        <taxon>Alkalidesulfovibrio</taxon>
    </lineage>
</organism>
<gene>
    <name evidence="3" type="ORF">dsat_1161</name>
</gene>
<accession>S7UAR6</accession>
<evidence type="ECO:0000313" key="3">
    <source>
        <dbReference type="EMBL" id="EPR31034.1"/>
    </source>
</evidence>
<protein>
    <submittedName>
        <fullName evidence="3">Uncharacterized protein</fullName>
    </submittedName>
</protein>
<keyword evidence="1" id="KW-0175">Coiled coil</keyword>
<reference evidence="3 4" key="1">
    <citation type="journal article" date="2013" name="Genome Announc.">
        <title>Draft genome sequences for three mercury-methylating, sulfate-reducing bacteria.</title>
        <authorList>
            <person name="Brown S.D."/>
            <person name="Hurt R.A.Jr."/>
            <person name="Gilmour C.C."/>
            <person name="Elias D.A."/>
        </authorList>
    </citation>
    <scope>NUCLEOTIDE SEQUENCE [LARGE SCALE GENOMIC DNA]</scope>
    <source>
        <strain evidence="3 4">DSM 16529</strain>
    </source>
</reference>
<evidence type="ECO:0000313" key="4">
    <source>
        <dbReference type="Proteomes" id="UP000014975"/>
    </source>
</evidence>
<dbReference type="STRING" id="1121439.dsat_1161"/>
<feature type="region of interest" description="Disordered" evidence="2">
    <location>
        <begin position="202"/>
        <end position="231"/>
    </location>
</feature>
<feature type="coiled-coil region" evidence="1">
    <location>
        <begin position="99"/>
        <end position="176"/>
    </location>
</feature>
<evidence type="ECO:0000256" key="2">
    <source>
        <dbReference type="SAM" id="MobiDB-lite"/>
    </source>
</evidence>
<sequence>MAEARKTFPMSTFAAYIKGVGKEGQKQNITELLAFMTGSDVDAEAEPFAAALAKAWIYEQHPELAKMAGGQVQALGDTVSVLELPEGVKTEVAAIFAKLGEYRKTIADQKGKIADLEKKLAETEGKLSETSKAMADFKGKYEALEASGKGAGEKVIIAAEEKVTALNAQLGDLAAEIEKAKTGIIAILKAAPAAGGVAAADAPAGAGAPEVGGEPEADFGFGSDPFADSKW</sequence>
<dbReference type="Gene3D" id="1.10.287.1490">
    <property type="match status" value="1"/>
</dbReference>
<comment type="caution">
    <text evidence="3">The sequence shown here is derived from an EMBL/GenBank/DDBJ whole genome shotgun (WGS) entry which is preliminary data.</text>
</comment>
<keyword evidence="4" id="KW-1185">Reference proteome</keyword>
<dbReference type="eggNOG" id="ENOG5032DER">
    <property type="taxonomic scope" value="Bacteria"/>
</dbReference>
<feature type="compositionally biased region" description="Low complexity" evidence="2">
    <location>
        <begin position="202"/>
        <end position="214"/>
    </location>
</feature>
<dbReference type="Proteomes" id="UP000014975">
    <property type="component" value="Unassembled WGS sequence"/>
</dbReference>